<dbReference type="InterPro" id="IPR028098">
    <property type="entry name" value="Glyco_trans_4-like_N"/>
</dbReference>
<accession>A0A5C5VFH4</accession>
<dbReference type="SUPFAM" id="SSF53756">
    <property type="entry name" value="UDP-Glycosyltransferase/glycogen phosphorylase"/>
    <property type="match status" value="1"/>
</dbReference>
<dbReference type="Proteomes" id="UP000316714">
    <property type="component" value="Unassembled WGS sequence"/>
</dbReference>
<dbReference type="EMBL" id="SIHJ01000001">
    <property type="protein sequence ID" value="TWT36687.1"/>
    <property type="molecule type" value="Genomic_DNA"/>
</dbReference>
<proteinExistence type="predicted"/>
<sequence length="398" mass="44327">MRILFHDYAGHAFPLQLSRSLAARGHQVRHLYCGSTLTPQGELERRPDDPESWDIRVIDLGEEIPKTKFLKRYGMERRYAGLLAEQYGAWRPEVVISGQTPSIAQLPLAKLCRRDNVRLVSWIQDIYGIAAQKMLRKRLPVVGQLAAAHFIRIDKRCARMSDALVVISEDFRDIFLRWGIPDDRIHTIHNWAIIEQLPVGQRDNSWSREKALADGMRFVYSGTLAMKHNPELLLQLAKRLGNEEAGEMVVISTGPGVEWLRQQQAKHPDAAMKLMGFQPFSELENVLASADVLVAILEPDAGVFSVPSKVLSYLCAQRPLLMALPAENLAAKIVRESNAGLLVAPDDIAGFCEAGMRLAHSPDERAAMGAAGRAYAEANFDIAKITDRFEAILSGQCG</sequence>
<dbReference type="OrthoDB" id="9811902at2"/>
<feature type="domain" description="Glycosyltransferase subfamily 4-like N-terminal" evidence="1">
    <location>
        <begin position="15"/>
        <end position="191"/>
    </location>
</feature>
<dbReference type="CDD" id="cd03794">
    <property type="entry name" value="GT4_WbuB-like"/>
    <property type="match status" value="1"/>
</dbReference>
<evidence type="ECO:0000259" key="1">
    <source>
        <dbReference type="Pfam" id="PF13579"/>
    </source>
</evidence>
<comment type="caution">
    <text evidence="2">The sequence shown here is derived from an EMBL/GenBank/DDBJ whole genome shotgun (WGS) entry which is preliminary data.</text>
</comment>
<gene>
    <name evidence="2" type="ORF">KOR34_16270</name>
</gene>
<evidence type="ECO:0000313" key="2">
    <source>
        <dbReference type="EMBL" id="TWT36687.1"/>
    </source>
</evidence>
<dbReference type="PANTHER" id="PTHR12526">
    <property type="entry name" value="GLYCOSYLTRANSFERASE"/>
    <property type="match status" value="1"/>
</dbReference>
<dbReference type="Pfam" id="PF13692">
    <property type="entry name" value="Glyco_trans_1_4"/>
    <property type="match status" value="1"/>
</dbReference>
<reference evidence="2 3" key="1">
    <citation type="submission" date="2019-02" db="EMBL/GenBank/DDBJ databases">
        <title>Deep-cultivation of Planctomycetes and their phenomic and genomic characterization uncovers novel biology.</title>
        <authorList>
            <person name="Wiegand S."/>
            <person name="Jogler M."/>
            <person name="Boedeker C."/>
            <person name="Pinto D."/>
            <person name="Vollmers J."/>
            <person name="Rivas-Marin E."/>
            <person name="Kohn T."/>
            <person name="Peeters S.H."/>
            <person name="Heuer A."/>
            <person name="Rast P."/>
            <person name="Oberbeckmann S."/>
            <person name="Bunk B."/>
            <person name="Jeske O."/>
            <person name="Meyerdierks A."/>
            <person name="Storesund J.E."/>
            <person name="Kallscheuer N."/>
            <person name="Luecker S."/>
            <person name="Lage O.M."/>
            <person name="Pohl T."/>
            <person name="Merkel B.J."/>
            <person name="Hornburger P."/>
            <person name="Mueller R.-W."/>
            <person name="Bruemmer F."/>
            <person name="Labrenz M."/>
            <person name="Spormann A.M."/>
            <person name="Op Den Camp H."/>
            <person name="Overmann J."/>
            <person name="Amann R."/>
            <person name="Jetten M.S.M."/>
            <person name="Mascher T."/>
            <person name="Medema M.H."/>
            <person name="Devos D.P."/>
            <person name="Kaster A.-K."/>
            <person name="Ovreas L."/>
            <person name="Rohde M."/>
            <person name="Galperin M.Y."/>
            <person name="Jogler C."/>
        </authorList>
    </citation>
    <scope>NUCLEOTIDE SEQUENCE [LARGE SCALE GENOMIC DNA]</scope>
    <source>
        <strain evidence="2 3">KOR34</strain>
    </source>
</reference>
<keyword evidence="2" id="KW-0808">Transferase</keyword>
<dbReference type="PANTHER" id="PTHR12526:SF638">
    <property type="entry name" value="SPORE COAT PROTEIN SA"/>
    <property type="match status" value="1"/>
</dbReference>
<dbReference type="Pfam" id="PF13579">
    <property type="entry name" value="Glyco_trans_4_4"/>
    <property type="match status" value="1"/>
</dbReference>
<dbReference type="AlphaFoldDB" id="A0A5C5VFH4"/>
<name>A0A5C5VFH4_9BACT</name>
<dbReference type="Gene3D" id="3.40.50.2000">
    <property type="entry name" value="Glycogen Phosphorylase B"/>
    <property type="match status" value="2"/>
</dbReference>
<dbReference type="GO" id="GO:0016757">
    <property type="term" value="F:glycosyltransferase activity"/>
    <property type="evidence" value="ECO:0007669"/>
    <property type="project" value="UniProtKB-ARBA"/>
</dbReference>
<organism evidence="2 3">
    <name type="scientific">Posidoniimonas corsicana</name>
    <dbReference type="NCBI Taxonomy" id="1938618"/>
    <lineage>
        <taxon>Bacteria</taxon>
        <taxon>Pseudomonadati</taxon>
        <taxon>Planctomycetota</taxon>
        <taxon>Planctomycetia</taxon>
        <taxon>Pirellulales</taxon>
        <taxon>Lacipirellulaceae</taxon>
        <taxon>Posidoniimonas</taxon>
    </lineage>
</organism>
<protein>
    <submittedName>
        <fullName evidence="2">Putative glycosyl transferase</fullName>
    </submittedName>
</protein>
<dbReference type="RefSeq" id="WP_146563795.1">
    <property type="nucleotide sequence ID" value="NZ_SIHJ01000001.1"/>
</dbReference>
<evidence type="ECO:0000313" key="3">
    <source>
        <dbReference type="Proteomes" id="UP000316714"/>
    </source>
</evidence>
<keyword evidence="3" id="KW-1185">Reference proteome</keyword>